<evidence type="ECO:0000256" key="1">
    <source>
        <dbReference type="ARBA" id="ARBA00008857"/>
    </source>
</evidence>
<sequence length="340" mass="39437">MRLPTGYGSIIKLGGKRRRPFAVRITAGWSDDGKQRYQYLGYFPTRKEALSCLDDYNQRPYDVDARKITFADLYQKWGEWKYTRVHKAIPNGYRSAYKYCERLHDRAFVNLRADDIQRVIDGCQKGYSTKKNIRLFCSQLYQYAARLEITVTNYAKMTDLPAEQQSRLHKPFTPAEIKTLWQHTDDDGARLALIYIYTGLRPTELLRARTENVHLADNYLRAGMKTAAGRNRVIPLAGKIKPFIAAMYDPKNEYLVIDPDGRPVGNYDRLRDHFWKRSPVLAPMNHLPHDCRHTCATLLANADVDKKIIQLILGHRSQDITDRVYTHKTLSQLIDAVNRL</sequence>
<dbReference type="InterPro" id="IPR050808">
    <property type="entry name" value="Phage_Integrase"/>
</dbReference>
<dbReference type="Pfam" id="PF00589">
    <property type="entry name" value="Phage_integrase"/>
    <property type="match status" value="1"/>
</dbReference>
<dbReference type="SUPFAM" id="SSF56349">
    <property type="entry name" value="DNA breaking-rejoining enzymes"/>
    <property type="match status" value="1"/>
</dbReference>
<keyword evidence="3" id="KW-0238">DNA-binding</keyword>
<dbReference type="Proteomes" id="UP001433088">
    <property type="component" value="Unassembled WGS sequence"/>
</dbReference>
<evidence type="ECO:0000256" key="3">
    <source>
        <dbReference type="ARBA" id="ARBA00023125"/>
    </source>
</evidence>
<reference evidence="6 7" key="1">
    <citation type="submission" date="2024-03" db="EMBL/GenBank/DDBJ databases">
        <title>Human intestinal bacterial collection.</title>
        <authorList>
            <person name="Pauvert C."/>
            <person name="Hitch T.C.A."/>
            <person name="Clavel T."/>
        </authorList>
    </citation>
    <scope>NUCLEOTIDE SEQUENCE [LARGE SCALE GENOMIC DNA]</scope>
    <source>
        <strain evidence="6 7">CLA-AA-H81</strain>
    </source>
</reference>
<dbReference type="EMBL" id="JBBMEU010000079">
    <property type="protein sequence ID" value="MEQ2423075.1"/>
    <property type="molecule type" value="Genomic_DNA"/>
</dbReference>
<comment type="caution">
    <text evidence="6">The sequence shown here is derived from an EMBL/GenBank/DDBJ whole genome shotgun (WGS) entry which is preliminary data.</text>
</comment>
<evidence type="ECO:0000256" key="2">
    <source>
        <dbReference type="ARBA" id="ARBA00022908"/>
    </source>
</evidence>
<evidence type="ECO:0000259" key="5">
    <source>
        <dbReference type="PROSITE" id="PS51898"/>
    </source>
</evidence>
<dbReference type="InterPro" id="IPR002104">
    <property type="entry name" value="Integrase_catalytic"/>
</dbReference>
<comment type="similarity">
    <text evidence="1">Belongs to the 'phage' integrase family.</text>
</comment>
<evidence type="ECO:0000313" key="6">
    <source>
        <dbReference type="EMBL" id="MEQ2423075.1"/>
    </source>
</evidence>
<dbReference type="InterPro" id="IPR010998">
    <property type="entry name" value="Integrase_recombinase_N"/>
</dbReference>
<organism evidence="6 7">
    <name type="scientific">Megasphaera intestinihominis</name>
    <dbReference type="NCBI Taxonomy" id="3133159"/>
    <lineage>
        <taxon>Bacteria</taxon>
        <taxon>Bacillati</taxon>
        <taxon>Bacillota</taxon>
        <taxon>Negativicutes</taxon>
        <taxon>Veillonellales</taxon>
        <taxon>Veillonellaceae</taxon>
        <taxon>Megasphaera</taxon>
    </lineage>
</organism>
<dbReference type="InterPro" id="IPR011010">
    <property type="entry name" value="DNA_brk_join_enz"/>
</dbReference>
<evidence type="ECO:0000313" key="7">
    <source>
        <dbReference type="Proteomes" id="UP001433088"/>
    </source>
</evidence>
<dbReference type="Gene3D" id="1.10.150.130">
    <property type="match status" value="1"/>
</dbReference>
<keyword evidence="2" id="KW-0229">DNA integration</keyword>
<keyword evidence="4" id="KW-0233">DNA recombination</keyword>
<accession>A0ABV1CZ84</accession>
<dbReference type="InterPro" id="IPR013762">
    <property type="entry name" value="Integrase-like_cat_sf"/>
</dbReference>
<dbReference type="PANTHER" id="PTHR30629">
    <property type="entry name" value="PROPHAGE INTEGRASE"/>
    <property type="match status" value="1"/>
</dbReference>
<dbReference type="RefSeq" id="WP_349173967.1">
    <property type="nucleotide sequence ID" value="NZ_JBBMEU010000079.1"/>
</dbReference>
<protein>
    <submittedName>
        <fullName evidence="6">Tyrosine-type recombinase/integrase</fullName>
    </submittedName>
</protein>
<evidence type="ECO:0000256" key="4">
    <source>
        <dbReference type="ARBA" id="ARBA00023172"/>
    </source>
</evidence>
<gene>
    <name evidence="6" type="ORF">WMO23_10100</name>
</gene>
<name>A0ABV1CZ84_9FIRM</name>
<feature type="domain" description="Tyr recombinase" evidence="5">
    <location>
        <begin position="167"/>
        <end position="338"/>
    </location>
</feature>
<dbReference type="PANTHER" id="PTHR30629:SF2">
    <property type="entry name" value="PROPHAGE INTEGRASE INTS-RELATED"/>
    <property type="match status" value="1"/>
</dbReference>
<proteinExistence type="inferred from homology"/>
<keyword evidence="7" id="KW-1185">Reference proteome</keyword>
<dbReference type="PROSITE" id="PS51898">
    <property type="entry name" value="TYR_RECOMBINASE"/>
    <property type="match status" value="1"/>
</dbReference>
<dbReference type="Gene3D" id="1.10.443.10">
    <property type="entry name" value="Intergrase catalytic core"/>
    <property type="match status" value="1"/>
</dbReference>